<dbReference type="InterPro" id="IPR029413">
    <property type="entry name" value="RG-lyase_II"/>
</dbReference>
<dbReference type="GO" id="GO:0005576">
    <property type="term" value="C:extracellular region"/>
    <property type="evidence" value="ECO:0007669"/>
    <property type="project" value="UniProtKB-SubCell"/>
</dbReference>
<evidence type="ECO:0000259" key="8">
    <source>
        <dbReference type="Pfam" id="PF14683"/>
    </source>
</evidence>
<keyword evidence="11" id="KW-1185">Reference proteome</keyword>
<comment type="caution">
    <text evidence="10">The sequence shown here is derived from an EMBL/GenBank/DDBJ whole genome shotgun (WGS) entry which is preliminary data.</text>
</comment>
<proteinExistence type="inferred from homology"/>
<evidence type="ECO:0000256" key="3">
    <source>
        <dbReference type="ARBA" id="ARBA00010418"/>
    </source>
</evidence>
<accession>A0ABD1ZAJ4</accession>
<dbReference type="CDD" id="cd10317">
    <property type="entry name" value="RGL4_C"/>
    <property type="match status" value="1"/>
</dbReference>
<dbReference type="Pfam" id="PF14683">
    <property type="entry name" value="CBM-like"/>
    <property type="match status" value="1"/>
</dbReference>
<feature type="domain" description="Rhamnogalacturonan lyase" evidence="8">
    <location>
        <begin position="446"/>
        <end position="633"/>
    </location>
</feature>
<dbReference type="CDD" id="cd10320">
    <property type="entry name" value="RGL4_N"/>
    <property type="match status" value="1"/>
</dbReference>
<keyword evidence="6" id="KW-0732">Signal</keyword>
<gene>
    <name evidence="10" type="ORF">R1flu_012082</name>
</gene>
<dbReference type="InterPro" id="IPR010325">
    <property type="entry name" value="Rhamnogal_lyase"/>
</dbReference>
<evidence type="ECO:0000256" key="4">
    <source>
        <dbReference type="ARBA" id="ARBA00012437"/>
    </source>
</evidence>
<dbReference type="InterPro" id="IPR029411">
    <property type="entry name" value="RG-lyase_III"/>
</dbReference>
<dbReference type="CDD" id="cd10316">
    <property type="entry name" value="RGL4_M"/>
    <property type="match status" value="1"/>
</dbReference>
<dbReference type="Proteomes" id="UP001605036">
    <property type="component" value="Unassembled WGS sequence"/>
</dbReference>
<dbReference type="Gene3D" id="2.60.120.260">
    <property type="entry name" value="Galactose-binding domain-like"/>
    <property type="match status" value="1"/>
</dbReference>
<evidence type="ECO:0000256" key="2">
    <source>
        <dbReference type="ARBA" id="ARBA00004613"/>
    </source>
</evidence>
<organism evidence="10 11">
    <name type="scientific">Riccia fluitans</name>
    <dbReference type="NCBI Taxonomy" id="41844"/>
    <lineage>
        <taxon>Eukaryota</taxon>
        <taxon>Viridiplantae</taxon>
        <taxon>Streptophyta</taxon>
        <taxon>Embryophyta</taxon>
        <taxon>Marchantiophyta</taxon>
        <taxon>Marchantiopsida</taxon>
        <taxon>Marchantiidae</taxon>
        <taxon>Marchantiales</taxon>
        <taxon>Ricciaceae</taxon>
        <taxon>Riccia</taxon>
    </lineage>
</organism>
<dbReference type="PANTHER" id="PTHR32018">
    <property type="entry name" value="RHAMNOGALACTURONATE LYASE FAMILY PROTEIN"/>
    <property type="match status" value="1"/>
</dbReference>
<dbReference type="Pfam" id="PF14686">
    <property type="entry name" value="fn3_3"/>
    <property type="match status" value="1"/>
</dbReference>
<evidence type="ECO:0000259" key="9">
    <source>
        <dbReference type="Pfam" id="PF14686"/>
    </source>
</evidence>
<reference evidence="10 11" key="1">
    <citation type="submission" date="2024-09" db="EMBL/GenBank/DDBJ databases">
        <title>Chromosome-scale assembly of Riccia fluitans.</title>
        <authorList>
            <person name="Paukszto L."/>
            <person name="Sawicki J."/>
            <person name="Karawczyk K."/>
            <person name="Piernik-Szablinska J."/>
            <person name="Szczecinska M."/>
            <person name="Mazdziarz M."/>
        </authorList>
    </citation>
    <scope>NUCLEOTIDE SEQUENCE [LARGE SCALE GENOMIC DNA]</scope>
    <source>
        <strain evidence="10">Rf_01</strain>
        <tissue evidence="10">Aerial parts of the thallus</tissue>
    </source>
</reference>
<dbReference type="Gene3D" id="2.70.98.10">
    <property type="match status" value="1"/>
</dbReference>
<dbReference type="Pfam" id="PF06045">
    <property type="entry name" value="Rhamnogal_lyase"/>
    <property type="match status" value="1"/>
</dbReference>
<dbReference type="InterPro" id="IPR011013">
    <property type="entry name" value="Gal_mutarotase_sf_dom"/>
</dbReference>
<dbReference type="InterPro" id="IPR013784">
    <property type="entry name" value="Carb-bd-like_fold"/>
</dbReference>
<dbReference type="GO" id="GO:0102210">
    <property type="term" value="F:rhamnogalacturonan endolyase activity"/>
    <property type="evidence" value="ECO:0007669"/>
    <property type="project" value="UniProtKB-EC"/>
</dbReference>
<evidence type="ECO:0000256" key="7">
    <source>
        <dbReference type="ARBA" id="ARBA00023239"/>
    </source>
</evidence>
<evidence type="ECO:0000256" key="5">
    <source>
        <dbReference type="ARBA" id="ARBA00022525"/>
    </source>
</evidence>
<name>A0ABD1ZAJ4_9MARC</name>
<comment type="catalytic activity">
    <reaction evidence="1">
        <text>Endotype eliminative cleavage of L-alpha-rhamnopyranosyl-(1-&gt;4)-alpha-D-galactopyranosyluronic acid bonds of rhamnogalacturonan I domains in ramified hairy regions of pectin leaving L-rhamnopyranose at the reducing end and 4-deoxy-4,5-unsaturated D-galactopyranosyluronic acid at the non-reducing end.</text>
        <dbReference type="EC" id="4.2.2.23"/>
    </reaction>
</comment>
<evidence type="ECO:0000313" key="11">
    <source>
        <dbReference type="Proteomes" id="UP001605036"/>
    </source>
</evidence>
<comment type="similarity">
    <text evidence="3">Belongs to the polysaccharide lyase 4 family.</text>
</comment>
<sequence length="638" mass="72678">MTSSAPPVRFTDKGDKVAVENGIVKVILLKPAGLVSAISYGGLDNLLETGKSEHHRGYWDLNWSEPDGRDIFYVPFGAEFRLIYSSDDKVEVSFLRTYVPNPDLQSPVCPLTIDKRFVLLRGSPGFYSYGIYEHGGGWRDFNLNQTRIVFMLCKKKFNYMALDDKKLRLMPSPDDLAHNRSEELAYKEARLITDPVTDPSLKGEVDDKYQYSCDNKDNKVHGWISKNHMIGFWMVTASSEFRNGGPTKQNLTSHTGPACLSMFHSAHYAGISLCPQFRNGEAWKKVFGPVFIYLNSRPGRTDVRELWEDAKYRMLEEVNSWPYNWPCSSDYPKADERGQVSGRILVSDKYATNKLCSGSNAYVGLALPGEEGSWQRESKGYQFWTQADKKGYFCLKNVRAGTYDIFGWVPGVVGDYKKEGDPIAINPGDDLQLGGLVYNAPRYGPTVWEIGYPDRTALGYVPDPDPRYFNRLYVDFEKYRNYGLWARYIELYPEEDLIYTVGTSDWSKDWFFSHVARRNPSDGKYSPAVWQIRFQLSDFDPTHGSYKFRMAIATSNQAAIQVKVNDPISKAIFDTHGIGKDNSIARHGNHGIYMLFEIDVPAESLRQGDNTIYLNQRVATSFLNGVMYDYLRLEAPPR</sequence>
<keyword evidence="7" id="KW-0456">Lyase</keyword>
<comment type="subcellular location">
    <subcellularLocation>
        <location evidence="2">Secreted</location>
    </subcellularLocation>
</comment>
<dbReference type="EMBL" id="JBHFFA010000002">
    <property type="protein sequence ID" value="KAL2644495.1"/>
    <property type="molecule type" value="Genomic_DNA"/>
</dbReference>
<dbReference type="EC" id="4.2.2.23" evidence="4"/>
<feature type="domain" description="Rhamnogalacturonan lyase" evidence="9">
    <location>
        <begin position="359"/>
        <end position="430"/>
    </location>
</feature>
<dbReference type="SUPFAM" id="SSF49785">
    <property type="entry name" value="Galactose-binding domain-like"/>
    <property type="match status" value="1"/>
</dbReference>
<dbReference type="InterPro" id="IPR008979">
    <property type="entry name" value="Galactose-bd-like_sf"/>
</dbReference>
<dbReference type="SUPFAM" id="SSF49452">
    <property type="entry name" value="Starch-binding domain-like"/>
    <property type="match status" value="1"/>
</dbReference>
<dbReference type="AlphaFoldDB" id="A0ABD1ZAJ4"/>
<dbReference type="PANTHER" id="PTHR32018:SF1">
    <property type="entry name" value="RHAMNOGALACTURONAN ENDOLYASE"/>
    <property type="match status" value="1"/>
</dbReference>
<dbReference type="InterPro" id="IPR051850">
    <property type="entry name" value="Polysacch_Lyase_4"/>
</dbReference>
<protein>
    <recommendedName>
        <fullName evidence="4">rhamnogalacturonan endolyase</fullName>
        <ecNumber evidence="4">4.2.2.23</ecNumber>
    </recommendedName>
</protein>
<evidence type="ECO:0000256" key="1">
    <source>
        <dbReference type="ARBA" id="ARBA00001324"/>
    </source>
</evidence>
<dbReference type="Gene3D" id="2.60.40.1120">
    <property type="entry name" value="Carboxypeptidase-like, regulatory domain"/>
    <property type="match status" value="1"/>
</dbReference>
<dbReference type="SUPFAM" id="SSF74650">
    <property type="entry name" value="Galactose mutarotase-like"/>
    <property type="match status" value="1"/>
</dbReference>
<evidence type="ECO:0000256" key="6">
    <source>
        <dbReference type="ARBA" id="ARBA00022729"/>
    </source>
</evidence>
<keyword evidence="5" id="KW-0964">Secreted</keyword>
<dbReference type="InterPro" id="IPR014718">
    <property type="entry name" value="GH-type_carb-bd"/>
</dbReference>
<evidence type="ECO:0000313" key="10">
    <source>
        <dbReference type="EMBL" id="KAL2644495.1"/>
    </source>
</evidence>